<feature type="domain" description="CzcB-like barrel-sandwich hybrid" evidence="6">
    <location>
        <begin position="102"/>
        <end position="281"/>
    </location>
</feature>
<accession>A0A6B3L4F4</accession>
<comment type="similarity">
    <text evidence="1">Belongs to the membrane fusion protein (MFP) (TC 8.A.1) family.</text>
</comment>
<keyword evidence="4" id="KW-1133">Transmembrane helix</keyword>
<dbReference type="EMBL" id="CP066776">
    <property type="protein sequence ID" value="QQL45599.1"/>
    <property type="molecule type" value="Genomic_DNA"/>
</dbReference>
<dbReference type="SUPFAM" id="SSF111369">
    <property type="entry name" value="HlyD-like secretion proteins"/>
    <property type="match status" value="2"/>
</dbReference>
<dbReference type="Pfam" id="PF25973">
    <property type="entry name" value="BSH_CzcB"/>
    <property type="match status" value="1"/>
</dbReference>
<evidence type="ECO:0000256" key="1">
    <source>
        <dbReference type="ARBA" id="ARBA00009477"/>
    </source>
</evidence>
<dbReference type="Gene3D" id="2.40.50.100">
    <property type="match status" value="1"/>
</dbReference>
<feature type="coiled-coil region" evidence="2">
    <location>
        <begin position="131"/>
        <end position="265"/>
    </location>
</feature>
<keyword evidence="4" id="KW-0472">Membrane</keyword>
<dbReference type="Pfam" id="PF25954">
    <property type="entry name" value="Beta-barrel_RND_2"/>
    <property type="match status" value="1"/>
</dbReference>
<keyword evidence="8" id="KW-1185">Reference proteome</keyword>
<dbReference type="Proteomes" id="UP000475117">
    <property type="component" value="Chromosome"/>
</dbReference>
<dbReference type="Gene3D" id="2.40.30.170">
    <property type="match status" value="1"/>
</dbReference>
<feature type="region of interest" description="Disordered" evidence="3">
    <location>
        <begin position="1"/>
        <end position="21"/>
    </location>
</feature>
<dbReference type="InterPro" id="IPR058647">
    <property type="entry name" value="BSH_CzcB-like"/>
</dbReference>
<dbReference type="NCBIfam" id="TIGR01730">
    <property type="entry name" value="RND_mfp"/>
    <property type="match status" value="1"/>
</dbReference>
<evidence type="ECO:0000256" key="4">
    <source>
        <dbReference type="SAM" id="Phobius"/>
    </source>
</evidence>
<dbReference type="PANTHER" id="PTHR30469">
    <property type="entry name" value="MULTIDRUG RESISTANCE PROTEIN MDTA"/>
    <property type="match status" value="1"/>
</dbReference>
<reference evidence="7 8" key="1">
    <citation type="submission" date="2020-12" db="EMBL/GenBank/DDBJ databases">
        <title>Sulforoseuscoccus oceanibium gen. nov., sp. nov., a representative of the phylum Verrucomicrobia with special cytoplasmic membrane, and proposal of Sulforoseuscoccusaceae fam. nov.</title>
        <authorList>
            <person name="Xi F."/>
        </authorList>
    </citation>
    <scope>NUCLEOTIDE SEQUENCE [LARGE SCALE GENOMIC DNA]</scope>
    <source>
        <strain evidence="7 8">T37</strain>
    </source>
</reference>
<proteinExistence type="inferred from homology"/>
<evidence type="ECO:0000313" key="8">
    <source>
        <dbReference type="Proteomes" id="UP000475117"/>
    </source>
</evidence>
<keyword evidence="4" id="KW-0812">Transmembrane</keyword>
<sequence length="467" mass="50631">MSLEKLTQSADPGKSSAPPRRTRSWAWLLPGGLLLGFLSIIALLFGSRLLPATEVTTAPVVTVRLGQQDAANAANTSGSINKQLLFQASGWVEPDPYVTYVPVLVNGVIDEVFVLDGDAVKEGQVLATLISDDAKLDLTQATQQIESQKARIEAHCIGLDILNAELNAAQKNKEANETLLAEAQDNLKRLRTVRSGAVSEQSIFQAELVVKRQEAQLAEVSAEIPRLRAKVAQLNAERKMMDSTLTELETARARAQLALDRTQIKAPMDGIVLRRHATPGKKRLLAADDPLSAVVVELYDPTKLQARIDVPLNEAAGLRIGQPVELTCELLPDQLLTGTVTSIAGEADLQRNTLQAKVAIDSPDPRIRPETLVRGKFFTGGTASAPLDNNTSTRLALYVPEQALVNESSVWVVSPERTAELRPLTLGNDTRDGHRRVIKGIRSGEQIILPPHDDLEPGSRVKSASLR</sequence>
<gene>
    <name evidence="7" type="ORF">G3M56_003140</name>
</gene>
<dbReference type="PANTHER" id="PTHR30469:SF15">
    <property type="entry name" value="HLYD FAMILY OF SECRETION PROTEINS"/>
    <property type="match status" value="1"/>
</dbReference>
<dbReference type="InterPro" id="IPR006143">
    <property type="entry name" value="RND_pump_MFP"/>
</dbReference>
<dbReference type="GO" id="GO:1990281">
    <property type="term" value="C:efflux pump complex"/>
    <property type="evidence" value="ECO:0007669"/>
    <property type="project" value="TreeGrafter"/>
</dbReference>
<feature type="transmembrane region" description="Helical" evidence="4">
    <location>
        <begin position="25"/>
        <end position="45"/>
    </location>
</feature>
<dbReference type="KEGG" id="soa:G3M56_003140"/>
<evidence type="ECO:0000256" key="2">
    <source>
        <dbReference type="SAM" id="Coils"/>
    </source>
</evidence>
<protein>
    <submittedName>
        <fullName evidence="7">Efflux RND transporter periplasmic adaptor subunit</fullName>
    </submittedName>
</protein>
<feature type="compositionally biased region" description="Polar residues" evidence="3">
    <location>
        <begin position="1"/>
        <end position="10"/>
    </location>
</feature>
<dbReference type="RefSeq" id="WP_164363227.1">
    <property type="nucleotide sequence ID" value="NZ_CP066776.1"/>
</dbReference>
<organism evidence="7 8">
    <name type="scientific">Sulfuriroseicoccus oceanibius</name>
    <dbReference type="NCBI Taxonomy" id="2707525"/>
    <lineage>
        <taxon>Bacteria</taxon>
        <taxon>Pseudomonadati</taxon>
        <taxon>Verrucomicrobiota</taxon>
        <taxon>Verrucomicrobiia</taxon>
        <taxon>Verrucomicrobiales</taxon>
        <taxon>Verrucomicrobiaceae</taxon>
        <taxon>Sulfuriroseicoccus</taxon>
    </lineage>
</organism>
<evidence type="ECO:0000313" key="7">
    <source>
        <dbReference type="EMBL" id="QQL45599.1"/>
    </source>
</evidence>
<dbReference type="Gene3D" id="2.40.420.20">
    <property type="match status" value="1"/>
</dbReference>
<feature type="domain" description="CusB-like beta-barrel" evidence="5">
    <location>
        <begin position="308"/>
        <end position="376"/>
    </location>
</feature>
<feature type="region of interest" description="Disordered" evidence="3">
    <location>
        <begin position="448"/>
        <end position="467"/>
    </location>
</feature>
<dbReference type="InterPro" id="IPR058792">
    <property type="entry name" value="Beta-barrel_RND_2"/>
</dbReference>
<evidence type="ECO:0000259" key="5">
    <source>
        <dbReference type="Pfam" id="PF25954"/>
    </source>
</evidence>
<dbReference type="GO" id="GO:0015562">
    <property type="term" value="F:efflux transmembrane transporter activity"/>
    <property type="evidence" value="ECO:0007669"/>
    <property type="project" value="TreeGrafter"/>
</dbReference>
<evidence type="ECO:0000256" key="3">
    <source>
        <dbReference type="SAM" id="MobiDB-lite"/>
    </source>
</evidence>
<dbReference type="AlphaFoldDB" id="A0A6B3L4F4"/>
<keyword evidence="2" id="KW-0175">Coiled coil</keyword>
<evidence type="ECO:0000259" key="6">
    <source>
        <dbReference type="Pfam" id="PF25973"/>
    </source>
</evidence>
<name>A0A6B3L4F4_9BACT</name>